<evidence type="ECO:0000259" key="3">
    <source>
        <dbReference type="PROSITE" id="PS50164"/>
    </source>
</evidence>
<dbReference type="InterPro" id="IPR050190">
    <property type="entry name" value="UPF0213_domain"/>
</dbReference>
<proteinExistence type="inferred from homology"/>
<feature type="region of interest" description="Disordered" evidence="2">
    <location>
        <begin position="93"/>
        <end position="121"/>
    </location>
</feature>
<dbReference type="PANTHER" id="PTHR34477:SF1">
    <property type="entry name" value="UPF0213 PROTEIN YHBQ"/>
    <property type="match status" value="1"/>
</dbReference>
<gene>
    <name evidence="4" type="ORF">HY36_17825</name>
</gene>
<keyword evidence="5" id="KW-1185">Reference proteome</keyword>
<dbReference type="Gene3D" id="3.40.1440.10">
    <property type="entry name" value="GIY-YIG endonuclease"/>
    <property type="match status" value="1"/>
</dbReference>
<accession>A0A059DZE1</accession>
<sequence>MQFWVYLLQCADGKYYVGSHRGNDVEVRVWEHNEGVNPRAFTFSRRPVKLLWCGAFADPAEMVSFERQMKGWTRAKKEAFVRGDWERLKELSKSRTAPPVRERGRFYKLTHPGGPKDGDAS</sequence>
<dbReference type="Proteomes" id="UP000024547">
    <property type="component" value="Unassembled WGS sequence"/>
</dbReference>
<protein>
    <recommendedName>
        <fullName evidence="3">GIY-YIG domain-containing protein</fullName>
    </recommendedName>
</protein>
<evidence type="ECO:0000313" key="4">
    <source>
        <dbReference type="EMBL" id="KCZ59613.1"/>
    </source>
</evidence>
<evidence type="ECO:0000313" key="5">
    <source>
        <dbReference type="Proteomes" id="UP000024547"/>
    </source>
</evidence>
<evidence type="ECO:0000256" key="2">
    <source>
        <dbReference type="SAM" id="MobiDB-lite"/>
    </source>
</evidence>
<dbReference type="RefSeq" id="WP_081806182.1">
    <property type="nucleotide sequence ID" value="NZ_AWFH01000037.1"/>
</dbReference>
<dbReference type="EMBL" id="AWFH01000037">
    <property type="protein sequence ID" value="KCZ59613.1"/>
    <property type="molecule type" value="Genomic_DNA"/>
</dbReference>
<comment type="similarity">
    <text evidence="1">Belongs to the UPF0213 family.</text>
</comment>
<name>A0A059DZE1_9PROT</name>
<dbReference type="InterPro" id="IPR000305">
    <property type="entry name" value="GIY-YIG_endonuc"/>
</dbReference>
<dbReference type="PROSITE" id="PS50164">
    <property type="entry name" value="GIY_YIG"/>
    <property type="match status" value="1"/>
</dbReference>
<evidence type="ECO:0000256" key="1">
    <source>
        <dbReference type="ARBA" id="ARBA00007435"/>
    </source>
</evidence>
<dbReference type="CDD" id="cd10456">
    <property type="entry name" value="GIY-YIG_UPF0213"/>
    <property type="match status" value="1"/>
</dbReference>
<dbReference type="STRING" id="1280948.HY36_17825"/>
<dbReference type="OrthoDB" id="287318at2"/>
<dbReference type="AlphaFoldDB" id="A0A059DZE1"/>
<reference evidence="4 5" key="1">
    <citation type="journal article" date="2014" name="Antonie Van Leeuwenhoek">
        <title>Hyphomonas beringensis sp. nov. and Hyphomonas chukchiensis sp. nov., isolated from surface seawater of the Bering Sea and Chukchi Sea.</title>
        <authorList>
            <person name="Li C."/>
            <person name="Lai Q."/>
            <person name="Li G."/>
            <person name="Dong C."/>
            <person name="Wang J."/>
            <person name="Liao Y."/>
            <person name="Shao Z."/>
        </authorList>
    </citation>
    <scope>NUCLEOTIDE SEQUENCE [LARGE SCALE GENOMIC DNA]</scope>
    <source>
        <strain evidence="4 5">22II1-22F38</strain>
    </source>
</reference>
<comment type="caution">
    <text evidence="4">The sequence shown here is derived from an EMBL/GenBank/DDBJ whole genome shotgun (WGS) entry which is preliminary data.</text>
</comment>
<dbReference type="PANTHER" id="PTHR34477">
    <property type="entry name" value="UPF0213 PROTEIN YHBQ"/>
    <property type="match status" value="1"/>
</dbReference>
<feature type="domain" description="GIY-YIG" evidence="3">
    <location>
        <begin position="1"/>
        <end position="79"/>
    </location>
</feature>
<organism evidence="4 5">
    <name type="scientific">Hyphomonas atlantica</name>
    <dbReference type="NCBI Taxonomy" id="1280948"/>
    <lineage>
        <taxon>Bacteria</taxon>
        <taxon>Pseudomonadati</taxon>
        <taxon>Pseudomonadota</taxon>
        <taxon>Alphaproteobacteria</taxon>
        <taxon>Hyphomonadales</taxon>
        <taxon>Hyphomonadaceae</taxon>
        <taxon>Hyphomonas</taxon>
    </lineage>
</organism>
<dbReference type="eggNOG" id="COG2827">
    <property type="taxonomic scope" value="Bacteria"/>
</dbReference>
<dbReference type="SUPFAM" id="SSF82771">
    <property type="entry name" value="GIY-YIG endonuclease"/>
    <property type="match status" value="1"/>
</dbReference>
<dbReference type="Pfam" id="PF01541">
    <property type="entry name" value="GIY-YIG"/>
    <property type="match status" value="1"/>
</dbReference>
<dbReference type="InterPro" id="IPR035901">
    <property type="entry name" value="GIY-YIG_endonuc_sf"/>
</dbReference>
<dbReference type="PATRIC" id="fig|1280948.3.peg.2567"/>